<dbReference type="SUPFAM" id="SSF55681">
    <property type="entry name" value="Class II aaRS and biotin synthetases"/>
    <property type="match status" value="1"/>
</dbReference>
<dbReference type="AlphaFoldDB" id="A0A494WWI8"/>
<dbReference type="EC" id="6.1.1.21" evidence="2 7"/>
<feature type="binding site" evidence="8">
    <location>
        <begin position="93"/>
        <end position="95"/>
    </location>
    <ligand>
        <name>L-histidine</name>
        <dbReference type="ChEBI" id="CHEBI:57595"/>
    </ligand>
</feature>
<evidence type="ECO:0000259" key="9">
    <source>
        <dbReference type="PROSITE" id="PS50862"/>
    </source>
</evidence>
<sequence>MALKKKPVTGMKDMLPKEMEIRDYVIHLIKETYKTYGFSSMETPCVEHIENLCSKQGGDNEKLIFKILKRGEKLKIDEAKEENDLVDGGLRYDLTVPLARYYANHMSELPSPFKAMQIGNVWRADRPQKGRFRQFMQCDIDILGEPGILAEIELILATTAMLGKLNFQNFTVCINDRNILKAMAAYSGFKEEDYDEVFIVLDKMDKIGKEGVAGELQELGYGKESVDTYLGLFDEVTPDVEGIRYLKEKLGCCLSSETAEGMETIISSVEEAKEAKFGIRFDPTLVRGQSYYTGTIFEVTMDDFGGSVAGGGRYDKMIGKFTGQDTPACGFSIGFERIVMLLLENGYEVPRKGAKKAYLLEKNMPKEGMLKVLAMAKTDREAGKQVLIVNMKKNKKFQKEQLQAEGYEEIIDCYADSVDQL</sequence>
<comment type="similarity">
    <text evidence="1">Belongs to the class-II aminoacyl-tRNA synthetase family.</text>
</comment>
<keyword evidence="11" id="KW-1185">Reference proteome</keyword>
<dbReference type="GO" id="GO:0140096">
    <property type="term" value="F:catalytic activity, acting on a protein"/>
    <property type="evidence" value="ECO:0007669"/>
    <property type="project" value="UniProtKB-ARBA"/>
</dbReference>
<evidence type="ECO:0000256" key="8">
    <source>
        <dbReference type="PIRSR" id="PIRSR001549-1"/>
    </source>
</evidence>
<dbReference type="PROSITE" id="PS50862">
    <property type="entry name" value="AA_TRNA_LIGASE_II"/>
    <property type="match status" value="1"/>
</dbReference>
<evidence type="ECO:0000256" key="6">
    <source>
        <dbReference type="ARBA" id="ARBA00047639"/>
    </source>
</evidence>
<feature type="binding site" evidence="8">
    <location>
        <position position="137"/>
    </location>
    <ligand>
        <name>L-histidine</name>
        <dbReference type="ChEBI" id="CHEBI:57595"/>
    </ligand>
</feature>
<feature type="binding site" evidence="8">
    <location>
        <begin position="291"/>
        <end position="292"/>
    </location>
    <ligand>
        <name>L-histidine</name>
        <dbReference type="ChEBI" id="CHEBI:57595"/>
    </ligand>
</feature>
<dbReference type="InterPro" id="IPR045864">
    <property type="entry name" value="aa-tRNA-synth_II/BPL/LPL"/>
</dbReference>
<organism evidence="10 11">
    <name type="scientific">Clostridium scindens (strain ATCC 35704 / DSM 5676 / VPI 13733 / 19)</name>
    <dbReference type="NCBI Taxonomy" id="411468"/>
    <lineage>
        <taxon>Bacteria</taxon>
        <taxon>Bacillati</taxon>
        <taxon>Bacillota</taxon>
        <taxon>Clostridia</taxon>
        <taxon>Lachnospirales</taxon>
        <taxon>Lachnospiraceae</taxon>
    </lineage>
</organism>
<evidence type="ECO:0000256" key="2">
    <source>
        <dbReference type="ARBA" id="ARBA00012815"/>
    </source>
</evidence>
<keyword evidence="10" id="KW-0436">Ligase</keyword>
<evidence type="ECO:0000313" key="11">
    <source>
        <dbReference type="Proteomes" id="UP000289664"/>
    </source>
</evidence>
<feature type="binding site" evidence="8">
    <location>
        <position position="287"/>
    </location>
    <ligand>
        <name>L-histidine</name>
        <dbReference type="ChEBI" id="CHEBI:57595"/>
    </ligand>
</feature>
<dbReference type="InterPro" id="IPR004516">
    <property type="entry name" value="HisRS/HisZ"/>
</dbReference>
<dbReference type="CDD" id="cd00773">
    <property type="entry name" value="HisRS-like_core"/>
    <property type="match status" value="1"/>
</dbReference>
<comment type="catalytic activity">
    <reaction evidence="6">
        <text>tRNA(His) + L-histidine + ATP = L-histidyl-tRNA(His) + AMP + diphosphate + H(+)</text>
        <dbReference type="Rhea" id="RHEA:17313"/>
        <dbReference type="Rhea" id="RHEA-COMP:9665"/>
        <dbReference type="Rhea" id="RHEA-COMP:9689"/>
        <dbReference type="ChEBI" id="CHEBI:15378"/>
        <dbReference type="ChEBI" id="CHEBI:30616"/>
        <dbReference type="ChEBI" id="CHEBI:33019"/>
        <dbReference type="ChEBI" id="CHEBI:57595"/>
        <dbReference type="ChEBI" id="CHEBI:78442"/>
        <dbReference type="ChEBI" id="CHEBI:78527"/>
        <dbReference type="ChEBI" id="CHEBI:456215"/>
        <dbReference type="EC" id="6.1.1.21"/>
    </reaction>
</comment>
<dbReference type="InterPro" id="IPR006195">
    <property type="entry name" value="aa-tRNA-synth_II"/>
</dbReference>
<dbReference type="EMBL" id="CP036170">
    <property type="protein sequence ID" value="QBF75996.1"/>
    <property type="molecule type" value="Genomic_DNA"/>
</dbReference>
<proteinExistence type="inferred from homology"/>
<keyword evidence="4" id="KW-0067">ATP-binding</keyword>
<accession>A0A494WWI8</accession>
<dbReference type="KEGG" id="csci:HDCHBGLK_03412"/>
<dbReference type="Gene3D" id="3.30.930.10">
    <property type="entry name" value="Bira Bifunctional Protein, Domain 2"/>
    <property type="match status" value="1"/>
</dbReference>
<dbReference type="GO" id="GO:0005524">
    <property type="term" value="F:ATP binding"/>
    <property type="evidence" value="ECO:0007669"/>
    <property type="project" value="UniProtKB-KW"/>
</dbReference>
<evidence type="ECO:0000313" key="10">
    <source>
        <dbReference type="EMBL" id="QBF75996.1"/>
    </source>
</evidence>
<dbReference type="GO" id="GO:0006427">
    <property type="term" value="P:histidyl-tRNA aminoacylation"/>
    <property type="evidence" value="ECO:0007669"/>
    <property type="project" value="UniProtKB-UniRule"/>
</dbReference>
<dbReference type="InterPro" id="IPR041715">
    <property type="entry name" value="HisRS-like_core"/>
</dbReference>
<gene>
    <name evidence="10" type="primary">hisS</name>
    <name evidence="10" type="ORF">HDCHBGLK_03412</name>
</gene>
<name>A0A494WWI8_CLOS5</name>
<evidence type="ECO:0000256" key="3">
    <source>
        <dbReference type="ARBA" id="ARBA00022741"/>
    </source>
</evidence>
<evidence type="ECO:0000256" key="1">
    <source>
        <dbReference type="ARBA" id="ARBA00008226"/>
    </source>
</evidence>
<evidence type="ECO:0000256" key="7">
    <source>
        <dbReference type="NCBIfam" id="TIGR00442"/>
    </source>
</evidence>
<feature type="binding site" evidence="8">
    <location>
        <position position="141"/>
    </location>
    <ligand>
        <name>L-histidine</name>
        <dbReference type="ChEBI" id="CHEBI:57595"/>
    </ligand>
</feature>
<protein>
    <recommendedName>
        <fullName evidence="2 7">Histidine--tRNA ligase</fullName>
        <ecNumber evidence="2 7">6.1.1.21</ecNumber>
    </recommendedName>
</protein>
<dbReference type="PIRSF" id="PIRSF001549">
    <property type="entry name" value="His-tRNA_synth"/>
    <property type="match status" value="1"/>
</dbReference>
<reference evidence="10 11" key="1">
    <citation type="journal article" date="2019" name="Appl. Environ. Microbiol.">
        <title>Clostridium scindens ATCC 35704: integration of nutritional requirements, the complete genome sequence, and global transcriptional responses to bile acids.</title>
        <authorList>
            <person name="Devendran S."/>
            <person name="Shrestha R."/>
            <person name="Alves J.M.P."/>
            <person name="Wolf P.G."/>
            <person name="Ly L."/>
            <person name="Hernandez A.G."/>
            <person name="Mendez-Garcia C."/>
            <person name="Inboden A."/>
            <person name="Wiley J."/>
            <person name="Paul O."/>
            <person name="Allen A."/>
            <person name="Springer E."/>
            <person name="Wright C.L."/>
            <person name="Fields C.J."/>
            <person name="Daniel S.L."/>
            <person name="Ridlon J.M."/>
        </authorList>
    </citation>
    <scope>NUCLEOTIDE SEQUENCE [LARGE SCALE GENOMIC DNA]</scope>
    <source>
        <strain evidence="10 11">ATCC 35704</strain>
    </source>
</reference>
<evidence type="ECO:0000256" key="4">
    <source>
        <dbReference type="ARBA" id="ARBA00022840"/>
    </source>
</evidence>
<dbReference type="InterPro" id="IPR015807">
    <property type="entry name" value="His-tRNA-ligase"/>
</dbReference>
<dbReference type="GO" id="GO:0016740">
    <property type="term" value="F:transferase activity"/>
    <property type="evidence" value="ECO:0007669"/>
    <property type="project" value="UniProtKB-ARBA"/>
</dbReference>
<dbReference type="NCBIfam" id="TIGR00442">
    <property type="entry name" value="hisS"/>
    <property type="match status" value="1"/>
</dbReference>
<dbReference type="GO" id="GO:0004821">
    <property type="term" value="F:histidine-tRNA ligase activity"/>
    <property type="evidence" value="ECO:0007669"/>
    <property type="project" value="UniProtKB-UniRule"/>
</dbReference>
<dbReference type="GO" id="GO:0005737">
    <property type="term" value="C:cytoplasm"/>
    <property type="evidence" value="ECO:0007669"/>
    <property type="project" value="UniProtKB-UniRule"/>
</dbReference>
<evidence type="ECO:0000256" key="5">
    <source>
        <dbReference type="ARBA" id="ARBA00022917"/>
    </source>
</evidence>
<feature type="binding site" evidence="8">
    <location>
        <position position="123"/>
    </location>
    <ligand>
        <name>L-histidine</name>
        <dbReference type="ChEBI" id="CHEBI:57595"/>
    </ligand>
</feature>
<feature type="domain" description="Aminoacyl-transfer RNA synthetases class-II family profile" evidence="9">
    <location>
        <begin position="10"/>
        <end position="350"/>
    </location>
</feature>
<dbReference type="Pfam" id="PF13393">
    <property type="entry name" value="tRNA-synt_His"/>
    <property type="match status" value="1"/>
</dbReference>
<dbReference type="Proteomes" id="UP000289664">
    <property type="component" value="Chromosome"/>
</dbReference>
<keyword evidence="5" id="KW-0648">Protein biosynthesis</keyword>
<dbReference type="PANTHER" id="PTHR11476">
    <property type="entry name" value="HISTIDYL-TRNA SYNTHETASE"/>
    <property type="match status" value="1"/>
</dbReference>
<keyword evidence="3" id="KW-0547">Nucleotide-binding</keyword>
<dbReference type="PANTHER" id="PTHR11476:SF7">
    <property type="entry name" value="HISTIDINE--TRNA LIGASE"/>
    <property type="match status" value="1"/>
</dbReference>